<reference evidence="2 3" key="1">
    <citation type="submission" date="2016-11" db="EMBL/GenBank/DDBJ databases">
        <authorList>
            <person name="Jaros S."/>
            <person name="Januszkiewicz K."/>
            <person name="Wedrychowicz H."/>
        </authorList>
    </citation>
    <scope>NUCLEOTIDE SEQUENCE [LARGE SCALE GENOMIC DNA]</scope>
    <source>
        <strain evidence="2 3">DSM 45408</strain>
    </source>
</reference>
<dbReference type="Pfam" id="PF00535">
    <property type="entry name" value="Glycos_transf_2"/>
    <property type="match status" value="1"/>
</dbReference>
<dbReference type="STRING" id="1070870.SAMN05444351_0230"/>
<dbReference type="InterPro" id="IPR050834">
    <property type="entry name" value="Glycosyltransf_2"/>
</dbReference>
<sequence length="346" mass="36220">MAPAAGPRPEAAPAGPATAAPEVTVVVPARDEVATIGACLDSVLSQEGVDLEVVVVDNGSTDGTTELLHARAAADPRVVVVSNPVASIPASLNAAVAAARGTWMVRVDAHSTIPQGYVAHAVARLSEGGWAGVGGRKAAVGRSPVGRAIAAVLNSKLAVGGSVYHWGTEETVVDHVPFGAYPLALVRELEGWDERIANNEDFEFDQRARAHGELLFDPRLEIAWNVRETIGDLWRQYRRYGRGKPAVALRHPEGVSPRHLAPPALVVWLALAAGVAVRRPGLAAAAVAPYALAVGAASVAIARTAPEDADRRAVPAALVAMQVGWGLGFWEGVRDLVGDVVRDRLR</sequence>
<evidence type="ECO:0000259" key="1">
    <source>
        <dbReference type="Pfam" id="PF00535"/>
    </source>
</evidence>
<dbReference type="InterPro" id="IPR029044">
    <property type="entry name" value="Nucleotide-diphossugar_trans"/>
</dbReference>
<keyword evidence="3" id="KW-1185">Reference proteome</keyword>
<dbReference type="RefSeq" id="WP_073418018.1">
    <property type="nucleotide sequence ID" value="NZ_FQVX01000001.1"/>
</dbReference>
<gene>
    <name evidence="2" type="ORF">SAMN05444351_0230</name>
</gene>
<organism evidence="2 3">
    <name type="scientific">Geodermatophilus nigrescens</name>
    <dbReference type="NCBI Taxonomy" id="1070870"/>
    <lineage>
        <taxon>Bacteria</taxon>
        <taxon>Bacillati</taxon>
        <taxon>Actinomycetota</taxon>
        <taxon>Actinomycetes</taxon>
        <taxon>Geodermatophilales</taxon>
        <taxon>Geodermatophilaceae</taxon>
        <taxon>Geodermatophilus</taxon>
    </lineage>
</organism>
<dbReference type="InterPro" id="IPR001173">
    <property type="entry name" value="Glyco_trans_2-like"/>
</dbReference>
<dbReference type="OrthoDB" id="1757142at2"/>
<dbReference type="PANTHER" id="PTHR43685">
    <property type="entry name" value="GLYCOSYLTRANSFERASE"/>
    <property type="match status" value="1"/>
</dbReference>
<evidence type="ECO:0000313" key="3">
    <source>
        <dbReference type="Proteomes" id="UP000184471"/>
    </source>
</evidence>
<feature type="domain" description="Glycosyltransferase 2-like" evidence="1">
    <location>
        <begin position="24"/>
        <end position="137"/>
    </location>
</feature>
<dbReference type="Gene3D" id="3.90.550.10">
    <property type="entry name" value="Spore Coat Polysaccharide Biosynthesis Protein SpsA, Chain A"/>
    <property type="match status" value="1"/>
</dbReference>
<protein>
    <submittedName>
        <fullName evidence="2">Succinoglycan biosynthesis protein ExoA</fullName>
    </submittedName>
</protein>
<evidence type="ECO:0000313" key="2">
    <source>
        <dbReference type="EMBL" id="SHF62236.1"/>
    </source>
</evidence>
<accession>A0A1M5D5G7</accession>
<dbReference type="PANTHER" id="PTHR43685:SF2">
    <property type="entry name" value="GLYCOSYLTRANSFERASE 2-LIKE DOMAIN-CONTAINING PROTEIN"/>
    <property type="match status" value="1"/>
</dbReference>
<dbReference type="Proteomes" id="UP000184471">
    <property type="component" value="Unassembled WGS sequence"/>
</dbReference>
<dbReference type="SUPFAM" id="SSF53448">
    <property type="entry name" value="Nucleotide-diphospho-sugar transferases"/>
    <property type="match status" value="1"/>
</dbReference>
<dbReference type="EMBL" id="FQVX01000001">
    <property type="protein sequence ID" value="SHF62236.1"/>
    <property type="molecule type" value="Genomic_DNA"/>
</dbReference>
<name>A0A1M5D5G7_9ACTN</name>
<dbReference type="AlphaFoldDB" id="A0A1M5D5G7"/>
<proteinExistence type="predicted"/>